<dbReference type="KEGG" id="nde:NIDE1360"/>
<dbReference type="PANTHER" id="PTHR43029">
    <property type="entry name" value="AMMONIUM TRANSPORTER MEP2"/>
    <property type="match status" value="1"/>
</dbReference>
<dbReference type="STRING" id="330214.NIDE1360"/>
<reference evidence="10 11" key="1">
    <citation type="journal article" date="2010" name="Proc. Natl. Acad. Sci. U.S.A.">
        <title>A Nitrospira metagenome illuminates the physiology and evolution of globally important nitrite-oxidizing bacteria.</title>
        <authorList>
            <person name="Lucker S."/>
            <person name="Wagner M."/>
            <person name="Maixner F."/>
            <person name="Pelletier E."/>
            <person name="Koch H."/>
            <person name="Vacherie B."/>
            <person name="Rattei T."/>
            <person name="Sinninghe Damste J."/>
            <person name="Spieck E."/>
            <person name="Le Paslier D."/>
            <person name="Daims H."/>
        </authorList>
    </citation>
    <scope>NUCLEOTIDE SEQUENCE [LARGE SCALE GENOMIC DNA]</scope>
</reference>
<feature type="transmembrane region" description="Helical" evidence="8">
    <location>
        <begin position="319"/>
        <end position="338"/>
    </location>
</feature>
<keyword evidence="11" id="KW-1185">Reference proteome</keyword>
<feature type="domain" description="Ammonium transporter AmtB-like" evidence="9">
    <location>
        <begin position="44"/>
        <end position="441"/>
    </location>
</feature>
<evidence type="ECO:0000256" key="5">
    <source>
        <dbReference type="ARBA" id="ARBA00022989"/>
    </source>
</evidence>
<comment type="similarity">
    <text evidence="2 8">Belongs to the ammonia transporter channel (TC 1.A.11.2) family.</text>
</comment>
<feature type="transmembrane region" description="Helical" evidence="8">
    <location>
        <begin position="47"/>
        <end position="69"/>
    </location>
</feature>
<dbReference type="Gene3D" id="1.10.3430.10">
    <property type="entry name" value="Ammonium transporter AmtB like domains"/>
    <property type="match status" value="1"/>
</dbReference>
<accession>D8PD01</accession>
<feature type="transmembrane region" description="Helical" evidence="8">
    <location>
        <begin position="231"/>
        <end position="252"/>
    </location>
</feature>
<evidence type="ECO:0000256" key="4">
    <source>
        <dbReference type="ARBA" id="ARBA00022692"/>
    </source>
</evidence>
<dbReference type="eggNOG" id="COG0004">
    <property type="taxonomic scope" value="Bacteria"/>
</dbReference>
<evidence type="ECO:0000259" key="9">
    <source>
        <dbReference type="Pfam" id="PF00909"/>
    </source>
</evidence>
<dbReference type="OrthoDB" id="9814202at2"/>
<evidence type="ECO:0000256" key="3">
    <source>
        <dbReference type="ARBA" id="ARBA00022448"/>
    </source>
</evidence>
<keyword evidence="5 8" id="KW-1133">Transmembrane helix</keyword>
<gene>
    <name evidence="10" type="primary">amtB</name>
    <name evidence="10" type="ORF">NIDE1360</name>
</gene>
<dbReference type="PROSITE" id="PS01219">
    <property type="entry name" value="AMMONIUM_TRANSP"/>
    <property type="match status" value="1"/>
</dbReference>
<dbReference type="EMBL" id="FP929003">
    <property type="protein sequence ID" value="CBK41110.1"/>
    <property type="molecule type" value="Genomic_DNA"/>
</dbReference>
<dbReference type="Pfam" id="PF00909">
    <property type="entry name" value="Ammonium_transp"/>
    <property type="match status" value="1"/>
</dbReference>
<evidence type="ECO:0000256" key="6">
    <source>
        <dbReference type="ARBA" id="ARBA00023136"/>
    </source>
</evidence>
<keyword evidence="6 8" id="KW-0472">Membrane</keyword>
<keyword evidence="4 8" id="KW-0812">Transmembrane</keyword>
<evidence type="ECO:0000256" key="7">
    <source>
        <dbReference type="ARBA" id="ARBA00023177"/>
    </source>
</evidence>
<keyword evidence="7 8" id="KW-0924">Ammonia transport</keyword>
<keyword evidence="3 8" id="KW-0813">Transport</keyword>
<dbReference type="InterPro" id="IPR001905">
    <property type="entry name" value="Ammonium_transpt"/>
</dbReference>
<dbReference type="AlphaFoldDB" id="D8PD01"/>
<feature type="transmembrane region" description="Helical" evidence="8">
    <location>
        <begin position="198"/>
        <end position="219"/>
    </location>
</feature>
<comment type="subcellular location">
    <subcellularLocation>
        <location evidence="8">Cell membrane</location>
        <topology evidence="8">Multi-pass membrane protein</topology>
    </subcellularLocation>
    <subcellularLocation>
        <location evidence="1">Membrane</location>
        <topology evidence="1">Multi-pass membrane protein</topology>
    </subcellularLocation>
</comment>
<evidence type="ECO:0000256" key="8">
    <source>
        <dbReference type="RuleBase" id="RU362002"/>
    </source>
</evidence>
<dbReference type="SUPFAM" id="SSF111352">
    <property type="entry name" value="Ammonium transporter"/>
    <property type="match status" value="1"/>
</dbReference>
<dbReference type="InterPro" id="IPR018047">
    <property type="entry name" value="Ammonium_transpt_CS"/>
</dbReference>
<feature type="transmembrane region" description="Helical" evidence="8">
    <location>
        <begin position="258"/>
        <end position="283"/>
    </location>
</feature>
<feature type="transmembrane region" description="Helical" evidence="8">
    <location>
        <begin position="136"/>
        <end position="157"/>
    </location>
</feature>
<dbReference type="Proteomes" id="UP000001660">
    <property type="component" value="Chromosome"/>
</dbReference>
<sequence length="442" mass="45795">MKRSAQRKTVVVGVAGALILLAESWGTQVWAQNTPLKVDTGDTAWVLVSSAFVLAMLMPGLALFYGGLVRTKNVLGTIMQSVMILSVVSLLWILFGYSLAFGPDKGGVIGGLEWVGLSGVGSEPHPVYGPTIPHQAFMLFQLMFAAIAPALITGAFAERKRFTAVVLFAALWSVFVYVPLAHWIWGGGWLAKLGALDFAGGAVIHISSGAAALVCAIVLGKRRGYGTDYMAPHNLPMTLLGTGFLWFGWFGFNGGSALGANGIAVSAIIATHAAAAMGAIAWCGAEWTHRGKPTVLGVASGAVAGLATVTPAAGYISAMSAIAIGLVAGMTCYAAIVWKGRFGYDDSLDVVGIHGVGGVIGILATGLFASKVVNPGGADGLFFGNPGLFGIQLLVVAVTTIFSIIGTFVILKLVDSMTGLRVSSEEEATGLDLSQHNERAYS</sequence>
<dbReference type="GO" id="GO:0005886">
    <property type="term" value="C:plasma membrane"/>
    <property type="evidence" value="ECO:0007669"/>
    <property type="project" value="UniProtKB-SubCell"/>
</dbReference>
<evidence type="ECO:0000313" key="10">
    <source>
        <dbReference type="EMBL" id="CBK41110.1"/>
    </source>
</evidence>
<dbReference type="InterPro" id="IPR024041">
    <property type="entry name" value="NH4_transpt_AmtB-like_dom"/>
</dbReference>
<dbReference type="NCBIfam" id="TIGR00836">
    <property type="entry name" value="amt"/>
    <property type="match status" value="1"/>
</dbReference>
<proteinExistence type="inferred from homology"/>
<dbReference type="HOGENOM" id="CLU_000445_33_0_0"/>
<feature type="transmembrane region" description="Helical" evidence="8">
    <location>
        <begin position="389"/>
        <end position="411"/>
    </location>
</feature>
<protein>
    <recommendedName>
        <fullName evidence="8">Ammonium transporter</fullName>
    </recommendedName>
</protein>
<feature type="transmembrane region" description="Helical" evidence="8">
    <location>
        <begin position="164"/>
        <end position="186"/>
    </location>
</feature>
<evidence type="ECO:0000313" key="11">
    <source>
        <dbReference type="Proteomes" id="UP000001660"/>
    </source>
</evidence>
<dbReference type="GO" id="GO:0008519">
    <property type="term" value="F:ammonium channel activity"/>
    <property type="evidence" value="ECO:0007669"/>
    <property type="project" value="InterPro"/>
</dbReference>
<evidence type="ECO:0000256" key="1">
    <source>
        <dbReference type="ARBA" id="ARBA00004141"/>
    </source>
</evidence>
<organism evidence="10 11">
    <name type="scientific">Nitrospira defluvii</name>
    <dbReference type="NCBI Taxonomy" id="330214"/>
    <lineage>
        <taxon>Bacteria</taxon>
        <taxon>Pseudomonadati</taxon>
        <taxon>Nitrospirota</taxon>
        <taxon>Nitrospiria</taxon>
        <taxon>Nitrospirales</taxon>
        <taxon>Nitrospiraceae</taxon>
        <taxon>Nitrospira</taxon>
    </lineage>
</organism>
<feature type="transmembrane region" description="Helical" evidence="8">
    <location>
        <begin position="295"/>
        <end position="313"/>
    </location>
</feature>
<feature type="transmembrane region" description="Helical" evidence="8">
    <location>
        <begin position="81"/>
        <end position="100"/>
    </location>
</feature>
<dbReference type="PANTHER" id="PTHR43029:SF10">
    <property type="entry name" value="AMMONIUM TRANSPORTER MEP2"/>
    <property type="match status" value="1"/>
</dbReference>
<feature type="transmembrane region" description="Helical" evidence="8">
    <location>
        <begin position="350"/>
        <end position="369"/>
    </location>
</feature>
<name>D8PD01_9BACT</name>
<dbReference type="InterPro" id="IPR029020">
    <property type="entry name" value="Ammonium/urea_transptr"/>
</dbReference>
<evidence type="ECO:0000256" key="2">
    <source>
        <dbReference type="ARBA" id="ARBA00005887"/>
    </source>
</evidence>